<protein>
    <recommendedName>
        <fullName evidence="4 8">UDP-glucose 6-dehydrogenase</fullName>
        <ecNumber evidence="3 8">1.1.1.22</ecNumber>
    </recommendedName>
</protein>
<evidence type="ECO:0000256" key="6">
    <source>
        <dbReference type="ARBA" id="ARBA00023027"/>
    </source>
</evidence>
<dbReference type="InterPro" id="IPR014026">
    <property type="entry name" value="UDP-Glc/GDP-Man_DH_dimer"/>
</dbReference>
<evidence type="ECO:0000256" key="4">
    <source>
        <dbReference type="ARBA" id="ARBA00015132"/>
    </source>
</evidence>
<dbReference type="Pfam" id="PF03721">
    <property type="entry name" value="UDPG_MGDP_dh_N"/>
    <property type="match status" value="1"/>
</dbReference>
<dbReference type="InterPro" id="IPR014027">
    <property type="entry name" value="UDP-Glc/GDP-Man_DH_C"/>
</dbReference>
<feature type="binding site" evidence="10">
    <location>
        <position position="491"/>
    </location>
    <ligand>
        <name>substrate</name>
    </ligand>
</feature>
<dbReference type="Gene3D" id="1.10.1040.10">
    <property type="entry name" value="N-(1-d-carboxylethyl)-l-norvaline Dehydrogenase, domain 2"/>
    <property type="match status" value="1"/>
</dbReference>
<comment type="catalytic activity">
    <reaction evidence="7 8">
        <text>UDP-alpha-D-glucose + 2 NAD(+) + H2O = UDP-alpha-D-glucuronate + 2 NADH + 3 H(+)</text>
        <dbReference type="Rhea" id="RHEA:23596"/>
        <dbReference type="ChEBI" id="CHEBI:15377"/>
        <dbReference type="ChEBI" id="CHEBI:15378"/>
        <dbReference type="ChEBI" id="CHEBI:57540"/>
        <dbReference type="ChEBI" id="CHEBI:57945"/>
        <dbReference type="ChEBI" id="CHEBI:58052"/>
        <dbReference type="ChEBI" id="CHEBI:58885"/>
        <dbReference type="EC" id="1.1.1.22"/>
    </reaction>
</comment>
<feature type="binding site" evidence="10">
    <location>
        <begin position="223"/>
        <end position="226"/>
    </location>
    <ligand>
        <name>substrate</name>
    </ligand>
</feature>
<dbReference type="InterPro" id="IPR008927">
    <property type="entry name" value="6-PGluconate_DH-like_C_sf"/>
</dbReference>
<dbReference type="Pfam" id="PF00984">
    <property type="entry name" value="UDPG_MGDP_dh"/>
    <property type="match status" value="1"/>
</dbReference>
<dbReference type="SMART" id="SM00530">
    <property type="entry name" value="HTH_XRE"/>
    <property type="match status" value="1"/>
</dbReference>
<evidence type="ECO:0000256" key="8">
    <source>
        <dbReference type="PIRNR" id="PIRNR000124"/>
    </source>
</evidence>
<dbReference type="InterPro" id="IPR010982">
    <property type="entry name" value="Lambda_DNA-bd_dom_sf"/>
</dbReference>
<comment type="pathway">
    <text evidence="1">Nucleotide-sugar biosynthesis; UDP-alpha-D-glucuronate biosynthesis; UDP-alpha-D-glucuronate from UDP-alpha-D-glucose: step 1/1.</text>
</comment>
<dbReference type="SUPFAM" id="SSF52413">
    <property type="entry name" value="UDP-glucose/GDP-mannose dehydrogenase C-terminal domain"/>
    <property type="match status" value="1"/>
</dbReference>
<evidence type="ECO:0000256" key="5">
    <source>
        <dbReference type="ARBA" id="ARBA00023002"/>
    </source>
</evidence>
<dbReference type="NCBIfam" id="TIGR03026">
    <property type="entry name" value="NDP-sugDHase"/>
    <property type="match status" value="1"/>
</dbReference>
<accession>A0A173RAG4</accession>
<dbReference type="SUPFAM" id="SSF48179">
    <property type="entry name" value="6-phosphogluconate dehydrogenase C-terminal domain-like"/>
    <property type="match status" value="1"/>
</dbReference>
<evidence type="ECO:0000256" key="10">
    <source>
        <dbReference type="PIRSR" id="PIRSR500134-2"/>
    </source>
</evidence>
<feature type="binding site" evidence="11">
    <location>
        <position position="199"/>
    </location>
    <ligand>
        <name>NAD(+)</name>
        <dbReference type="ChEBI" id="CHEBI:57540"/>
    </ligand>
</feature>
<keyword evidence="6 8" id="KW-0520">NAD</keyword>
<feature type="active site" description="Nucleophile" evidence="9">
    <location>
        <position position="340"/>
    </location>
</feature>
<proteinExistence type="inferred from homology"/>
<dbReference type="OrthoDB" id="9803238at2"/>
<dbReference type="EMBL" id="CYXM01000001">
    <property type="protein sequence ID" value="CUM74984.1"/>
    <property type="molecule type" value="Genomic_DNA"/>
</dbReference>
<evidence type="ECO:0000256" key="7">
    <source>
        <dbReference type="ARBA" id="ARBA00047473"/>
    </source>
</evidence>
<dbReference type="SUPFAM" id="SSF47413">
    <property type="entry name" value="lambda repressor-like DNA-binding domains"/>
    <property type="match status" value="1"/>
</dbReference>
<evidence type="ECO:0000259" key="12">
    <source>
        <dbReference type="PROSITE" id="PS50943"/>
    </source>
</evidence>
<dbReference type="CDD" id="cd00093">
    <property type="entry name" value="HTH_XRE"/>
    <property type="match status" value="1"/>
</dbReference>
<organism evidence="13 14">
    <name type="scientific">Agathobacter rectalis</name>
    <dbReference type="NCBI Taxonomy" id="39491"/>
    <lineage>
        <taxon>Bacteria</taxon>
        <taxon>Bacillati</taxon>
        <taxon>Bacillota</taxon>
        <taxon>Clostridia</taxon>
        <taxon>Lachnospirales</taxon>
        <taxon>Lachnospiraceae</taxon>
        <taxon>Agathobacter</taxon>
    </lineage>
</organism>
<dbReference type="Pfam" id="PF03720">
    <property type="entry name" value="UDPG_MGDP_dh_C"/>
    <property type="match status" value="1"/>
</dbReference>
<feature type="binding site" evidence="10">
    <location>
        <position position="284"/>
    </location>
    <ligand>
        <name>substrate</name>
    </ligand>
</feature>
<dbReference type="AlphaFoldDB" id="A0A173RAG4"/>
<name>A0A173RAG4_9FIRM</name>
<evidence type="ECO:0000256" key="2">
    <source>
        <dbReference type="ARBA" id="ARBA00006601"/>
    </source>
</evidence>
<dbReference type="InterPro" id="IPR017476">
    <property type="entry name" value="UDP-Glc/GDP-Man"/>
</dbReference>
<evidence type="ECO:0000256" key="3">
    <source>
        <dbReference type="ARBA" id="ARBA00012954"/>
    </source>
</evidence>
<feature type="binding site" evidence="10">
    <location>
        <position position="409"/>
    </location>
    <ligand>
        <name>substrate</name>
    </ligand>
</feature>
<feature type="binding site" evidence="10">
    <location>
        <position position="408"/>
    </location>
    <ligand>
        <name>substrate</name>
    </ligand>
</feature>
<dbReference type="Pfam" id="PF01381">
    <property type="entry name" value="HTH_3"/>
    <property type="match status" value="1"/>
</dbReference>
<dbReference type="InterPro" id="IPR028357">
    <property type="entry name" value="UDPglc_DH_bac"/>
</dbReference>
<dbReference type="GO" id="GO:0006065">
    <property type="term" value="P:UDP-glucuronate biosynthetic process"/>
    <property type="evidence" value="ECO:0007669"/>
    <property type="project" value="UniProtKB-UniPathway"/>
</dbReference>
<dbReference type="RefSeq" id="WP_055236979.1">
    <property type="nucleotide sequence ID" value="NZ_CYXM01000001.1"/>
</dbReference>
<dbReference type="PIRSF" id="PIRSF000124">
    <property type="entry name" value="UDPglc_GDPman_dh"/>
    <property type="match status" value="1"/>
</dbReference>
<dbReference type="InterPro" id="IPR036291">
    <property type="entry name" value="NAD(P)-bd_dom_sf"/>
</dbReference>
<dbReference type="Proteomes" id="UP000095673">
    <property type="component" value="Unassembled WGS sequence"/>
</dbReference>
<dbReference type="Gene3D" id="3.40.50.720">
    <property type="entry name" value="NAD(P)-binding Rossmann-like Domain"/>
    <property type="match status" value="2"/>
</dbReference>
<reference evidence="13 14" key="1">
    <citation type="submission" date="2015-09" db="EMBL/GenBank/DDBJ databases">
        <authorList>
            <consortium name="Pathogen Informatics"/>
        </authorList>
    </citation>
    <scope>NUCLEOTIDE SEQUENCE [LARGE SCALE GENOMIC DNA]</scope>
    <source>
        <strain evidence="13 14">2789STDY5834968</strain>
    </source>
</reference>
<dbReference type="Gene3D" id="1.10.260.40">
    <property type="entry name" value="lambda repressor-like DNA-binding domains"/>
    <property type="match status" value="1"/>
</dbReference>
<dbReference type="GO" id="GO:0003677">
    <property type="term" value="F:DNA binding"/>
    <property type="evidence" value="ECO:0007669"/>
    <property type="project" value="InterPro"/>
</dbReference>
<dbReference type="UniPathway" id="UPA00038">
    <property type="reaction ID" value="UER00491"/>
</dbReference>
<dbReference type="GO" id="GO:0051287">
    <property type="term" value="F:NAD binding"/>
    <property type="evidence" value="ECO:0007669"/>
    <property type="project" value="InterPro"/>
</dbReference>
<dbReference type="PANTHER" id="PTHR43750:SF2">
    <property type="entry name" value="UDP-GLUCOSE 6-DEHYDROGENASE"/>
    <property type="match status" value="1"/>
</dbReference>
<dbReference type="SUPFAM" id="SSF51735">
    <property type="entry name" value="NAD(P)-binding Rossmann-fold domains"/>
    <property type="match status" value="1"/>
</dbReference>
<evidence type="ECO:0000313" key="13">
    <source>
        <dbReference type="EMBL" id="CUM74984.1"/>
    </source>
</evidence>
<comment type="similarity">
    <text evidence="2 8">Belongs to the UDP-glucose/GDP-mannose dehydrogenase family.</text>
</comment>
<dbReference type="PANTHER" id="PTHR43750">
    <property type="entry name" value="UDP-GLUCOSE 6-DEHYDROGENASE TUAD"/>
    <property type="match status" value="1"/>
</dbReference>
<feature type="binding site" evidence="11">
    <location>
        <position position="110"/>
    </location>
    <ligand>
        <name>NAD(+)</name>
        <dbReference type="ChEBI" id="CHEBI:57540"/>
    </ligand>
</feature>
<sequence>MKKLSPSLLAQIVSSKRKELNMTQKQLSDMTGINRAQLSRLEQQDYLPLIPQLEALGDALGFDLDDVFTDAKSNKLQSPAPLNIAVAGTGYVGLSIATLLAQHNHVTAVDIIPEKVDMINNRKSPIQDEYIERYLSEKKLDLTATLDGKAAYKNADYVVIAAPTNYDSKKNYFDTSAVEAVIELVLDVNPNAIMVIKSTIPVGYTESVRKKYNTRNIIFSPEFLRESKALYDNLYPSRIIVSTDLKDDKLKKASQDFAALLQQGAIKENIDTLFMGFTEAEAVKLFANTYLALRVSYFNELDTYAELKGLSTQAIINGVCLDPRIGTHYNNPSFGYGGYCLPKDTKQLLANYNDVPQNMMSAIVESNRTRKDFIADRVLELAGAYEANSEWDLTKEKKVVVGVYRLTMKSNSDNFRQSSIQGVMKRIKAKGATVIIYEPTLKDGETFFGSEVVNNLNEFKKMSNSIIANRYDSCLDDVSAKVYTRDIFRRD</sequence>
<feature type="binding site" evidence="10">
    <location>
        <position position="337"/>
    </location>
    <ligand>
        <name>substrate</name>
    </ligand>
</feature>
<feature type="binding site" evidence="11">
    <location>
        <position position="343"/>
    </location>
    <ligand>
        <name>NAD(+)</name>
        <dbReference type="ChEBI" id="CHEBI:57540"/>
    </ligand>
</feature>
<feature type="binding site" evidence="11">
    <location>
        <position position="164"/>
    </location>
    <ligand>
        <name>NAD(+)</name>
        <dbReference type="ChEBI" id="CHEBI:57540"/>
    </ligand>
</feature>
<feature type="domain" description="HTH cro/C1-type" evidence="12">
    <location>
        <begin position="13"/>
        <end position="67"/>
    </location>
</feature>
<feature type="binding site" evidence="10">
    <location>
        <begin position="329"/>
        <end position="333"/>
    </location>
    <ligand>
        <name>substrate</name>
    </ligand>
</feature>
<dbReference type="PROSITE" id="PS50943">
    <property type="entry name" value="HTH_CROC1"/>
    <property type="match status" value="1"/>
</dbReference>
<evidence type="ECO:0000256" key="11">
    <source>
        <dbReference type="PIRSR" id="PIRSR500134-3"/>
    </source>
</evidence>
<dbReference type="InterPro" id="IPR001732">
    <property type="entry name" value="UDP-Glc/GDP-Man_DH_N"/>
</dbReference>
<feature type="binding site" evidence="11">
    <location>
        <position position="416"/>
    </location>
    <ligand>
        <name>NAD(+)</name>
        <dbReference type="ChEBI" id="CHEBI:57540"/>
    </ligand>
</feature>
<dbReference type="InterPro" id="IPR013328">
    <property type="entry name" value="6PGD_dom2"/>
</dbReference>
<dbReference type="InterPro" id="IPR001387">
    <property type="entry name" value="Cro/C1-type_HTH"/>
</dbReference>
<gene>
    <name evidence="13" type="primary">ugd</name>
    <name evidence="13" type="ORF">ERS852580_00391</name>
</gene>
<evidence type="ECO:0000256" key="9">
    <source>
        <dbReference type="PIRSR" id="PIRSR500134-1"/>
    </source>
</evidence>
<feature type="binding site" evidence="11">
    <location>
        <position position="226"/>
    </location>
    <ligand>
        <name>NAD(+)</name>
        <dbReference type="ChEBI" id="CHEBI:57540"/>
    </ligand>
</feature>
<dbReference type="PIRSF" id="PIRSF500134">
    <property type="entry name" value="UDPglc_DH_bac"/>
    <property type="match status" value="1"/>
</dbReference>
<dbReference type="EC" id="1.1.1.22" evidence="3 8"/>
<dbReference type="GO" id="GO:0003979">
    <property type="term" value="F:UDP-glucose 6-dehydrogenase activity"/>
    <property type="evidence" value="ECO:0007669"/>
    <property type="project" value="UniProtKB-EC"/>
</dbReference>
<dbReference type="SMART" id="SM00984">
    <property type="entry name" value="UDPG_MGDP_dh_C"/>
    <property type="match status" value="1"/>
</dbReference>
<feature type="binding site" evidence="11">
    <location>
        <position position="115"/>
    </location>
    <ligand>
        <name>NAD(+)</name>
        <dbReference type="ChEBI" id="CHEBI:57540"/>
    </ligand>
</feature>
<evidence type="ECO:0000256" key="1">
    <source>
        <dbReference type="ARBA" id="ARBA00004701"/>
    </source>
</evidence>
<evidence type="ECO:0000313" key="14">
    <source>
        <dbReference type="Proteomes" id="UP000095673"/>
    </source>
</evidence>
<dbReference type="GO" id="GO:0000271">
    <property type="term" value="P:polysaccharide biosynthetic process"/>
    <property type="evidence" value="ECO:0007669"/>
    <property type="project" value="InterPro"/>
</dbReference>
<keyword evidence="5 8" id="KW-0560">Oxidoreductase</keyword>
<dbReference type="InterPro" id="IPR036220">
    <property type="entry name" value="UDP-Glc/GDP-Man_DH_C_sf"/>
</dbReference>